<keyword evidence="2" id="KW-1185">Reference proteome</keyword>
<evidence type="ECO:0000313" key="1">
    <source>
        <dbReference type="EMBL" id="OSC35539.1"/>
    </source>
</evidence>
<protein>
    <submittedName>
        <fullName evidence="1">Uncharacterized protein</fullName>
    </submittedName>
</protein>
<accession>A0A7I7S8M9</accession>
<name>A0A7I7S8M9_9MYCO</name>
<organism evidence="1 2">
    <name type="scientific">Mycolicibacillus koreensis</name>
    <dbReference type="NCBI Taxonomy" id="1069220"/>
    <lineage>
        <taxon>Bacteria</taxon>
        <taxon>Bacillati</taxon>
        <taxon>Actinomycetota</taxon>
        <taxon>Actinomycetes</taxon>
        <taxon>Mycobacteriales</taxon>
        <taxon>Mycobacteriaceae</taxon>
        <taxon>Mycolicibacillus</taxon>
    </lineage>
</organism>
<proteinExistence type="predicted"/>
<gene>
    <name evidence="1" type="ORF">B8W67_02105</name>
</gene>
<evidence type="ECO:0000313" key="2">
    <source>
        <dbReference type="Proteomes" id="UP000193577"/>
    </source>
</evidence>
<dbReference type="AlphaFoldDB" id="A0A7I7S8M9"/>
<dbReference type="EMBL" id="NCXO01000003">
    <property type="protein sequence ID" value="OSC35539.1"/>
    <property type="molecule type" value="Genomic_DNA"/>
</dbReference>
<dbReference type="Proteomes" id="UP000193577">
    <property type="component" value="Unassembled WGS sequence"/>
</dbReference>
<reference evidence="1 2" key="1">
    <citation type="submission" date="2017-04" db="EMBL/GenBank/DDBJ databases">
        <title>The new phylogeny of genus Mycobacterium.</title>
        <authorList>
            <person name="Tortoli E."/>
            <person name="Trovato A."/>
            <person name="Cirillo D.M."/>
        </authorList>
    </citation>
    <scope>NUCLEOTIDE SEQUENCE [LARGE SCALE GENOMIC DNA]</scope>
    <source>
        <strain evidence="1 2">KCTC 19819</strain>
    </source>
</reference>
<comment type="caution">
    <text evidence="1">The sequence shown here is derived from an EMBL/GenBank/DDBJ whole genome shotgun (WGS) entry which is preliminary data.</text>
</comment>
<dbReference type="OrthoDB" id="4734645at2"/>
<dbReference type="RefSeq" id="WP_085302071.1">
    <property type="nucleotide sequence ID" value="NZ_AP022594.1"/>
</dbReference>
<sequence>MKFTKFTGKLNKRLIIWPAIIVLAAGILVIWETVFNKTPEECRPVRDLLEFNQAQAKQIADHEEQSGNDADIDEYRHWADGLAERAGKVTDAALAYRSVRVAELASQFVDNLPRLRAASEADAESGDKPPPIVYQMYAVNAQITDEINELSEACPH</sequence>